<evidence type="ECO:0000256" key="1">
    <source>
        <dbReference type="ARBA" id="ARBA00022884"/>
    </source>
</evidence>
<evidence type="ECO:0000256" key="2">
    <source>
        <dbReference type="SAM" id="MobiDB-lite"/>
    </source>
</evidence>
<reference evidence="4 5" key="1">
    <citation type="submission" date="2017-06" db="EMBL/GenBank/DDBJ databases">
        <title>Genome sequencing of cyanobaciteial culture collection at National Institute for Environmental Studies (NIES).</title>
        <authorList>
            <person name="Hirose Y."/>
            <person name="Shimura Y."/>
            <person name="Fujisawa T."/>
            <person name="Nakamura Y."/>
            <person name="Kawachi M."/>
        </authorList>
    </citation>
    <scope>NUCLEOTIDE SEQUENCE [LARGE SCALE GENOMIC DNA]</scope>
    <source>
        <strain evidence="4 5">NIES-23</strain>
    </source>
</reference>
<dbReference type="InterPro" id="IPR012677">
    <property type="entry name" value="Nucleotide-bd_a/b_plait_sf"/>
</dbReference>
<dbReference type="Proteomes" id="UP000217507">
    <property type="component" value="Chromosome"/>
</dbReference>
<dbReference type="EMBL" id="AP018216">
    <property type="protein sequence ID" value="BAY68552.1"/>
    <property type="molecule type" value="Genomic_DNA"/>
</dbReference>
<organism evidence="4 5">
    <name type="scientific">Trichormus variabilis NIES-23</name>
    <dbReference type="NCBI Taxonomy" id="1973479"/>
    <lineage>
        <taxon>Bacteria</taxon>
        <taxon>Bacillati</taxon>
        <taxon>Cyanobacteriota</taxon>
        <taxon>Cyanophyceae</taxon>
        <taxon>Nostocales</taxon>
        <taxon>Nostocaceae</taxon>
        <taxon>Trichormus</taxon>
    </lineage>
</organism>
<evidence type="ECO:0000259" key="3">
    <source>
        <dbReference type="PROSITE" id="PS50102"/>
    </source>
</evidence>
<feature type="compositionally biased region" description="Low complexity" evidence="2">
    <location>
        <begin position="92"/>
        <end position="103"/>
    </location>
</feature>
<dbReference type="GO" id="GO:0003723">
    <property type="term" value="F:RNA binding"/>
    <property type="evidence" value="ECO:0007669"/>
    <property type="project" value="UniProtKB-KW"/>
</dbReference>
<dbReference type="PROSITE" id="PS50102">
    <property type="entry name" value="RRM"/>
    <property type="match status" value="1"/>
</dbReference>
<gene>
    <name evidence="4" type="ORF">NIES23_13400</name>
</gene>
<feature type="domain" description="RRM" evidence="3">
    <location>
        <begin position="1"/>
        <end position="79"/>
    </location>
</feature>
<keyword evidence="1" id="KW-0694">RNA-binding</keyword>
<protein>
    <submittedName>
        <fullName evidence="4">RNA-binding region RNP-1</fullName>
    </submittedName>
</protein>
<feature type="region of interest" description="Disordered" evidence="2">
    <location>
        <begin position="74"/>
        <end position="103"/>
    </location>
</feature>
<name>A0A1Z4KHV8_ANAVA</name>
<proteinExistence type="predicted"/>
<dbReference type="SMR" id="A0A1Z4KHV8"/>
<dbReference type="InterPro" id="IPR052462">
    <property type="entry name" value="SLIRP/GR-RBP-like"/>
</dbReference>
<accession>A0A1Z4KHV8</accession>
<dbReference type="InterPro" id="IPR000504">
    <property type="entry name" value="RRM_dom"/>
</dbReference>
<dbReference type="InterPro" id="IPR035979">
    <property type="entry name" value="RBD_domain_sf"/>
</dbReference>
<dbReference type="AlphaFoldDB" id="A0A1Z4KHV8"/>
<dbReference type="Pfam" id="PF00076">
    <property type="entry name" value="RRM_1"/>
    <property type="match status" value="1"/>
</dbReference>
<dbReference type="Gene3D" id="3.30.70.330">
    <property type="match status" value="1"/>
</dbReference>
<dbReference type="SUPFAM" id="SSF54928">
    <property type="entry name" value="RNA-binding domain, RBD"/>
    <property type="match status" value="1"/>
</dbReference>
<dbReference type="SMART" id="SM00360">
    <property type="entry name" value="RRM"/>
    <property type="match status" value="1"/>
</dbReference>
<sequence>MSIYVGNLSYDVTEESLNAVFAEYGSVKRVQLPVDRETGRVRGFGFVEMGSDAEETAAIEALDGAEWMGRDLKVNKAKPREDRGGSRGSFGGNRSNNNFRNRY</sequence>
<evidence type="ECO:0000313" key="4">
    <source>
        <dbReference type="EMBL" id="BAY68552.1"/>
    </source>
</evidence>
<feature type="compositionally biased region" description="Basic and acidic residues" evidence="2">
    <location>
        <begin position="74"/>
        <end position="85"/>
    </location>
</feature>
<evidence type="ECO:0000313" key="5">
    <source>
        <dbReference type="Proteomes" id="UP000217507"/>
    </source>
</evidence>
<dbReference type="PANTHER" id="PTHR48027">
    <property type="entry name" value="HETEROGENEOUS NUCLEAR RIBONUCLEOPROTEIN 87F-RELATED"/>
    <property type="match status" value="1"/>
</dbReference>